<dbReference type="Gene3D" id="1.10.420.10">
    <property type="entry name" value="Peroxidase, domain 2"/>
    <property type="match status" value="1"/>
</dbReference>
<dbReference type="InterPro" id="IPR029071">
    <property type="entry name" value="Ubiquitin-like_domsf"/>
</dbReference>
<dbReference type="AlphaFoldDB" id="A0A5C7HET2"/>
<keyword evidence="3" id="KW-1185">Reference proteome</keyword>
<dbReference type="PROSITE" id="PS50873">
    <property type="entry name" value="PEROXIDASE_4"/>
    <property type="match status" value="1"/>
</dbReference>
<dbReference type="GO" id="GO:0006979">
    <property type="term" value="P:response to oxidative stress"/>
    <property type="evidence" value="ECO:0007669"/>
    <property type="project" value="InterPro"/>
</dbReference>
<proteinExistence type="predicted"/>
<feature type="domain" description="Plant heme peroxidase family profile" evidence="1">
    <location>
        <begin position="101"/>
        <end position="153"/>
    </location>
</feature>
<sequence>MDNEMNLTNEGADDRQQQPLYYQTWLEDNIMSVDLCPPEERIMNITVTNENSRIDLKVNQVDKVFDLKMKIGRIFAIPANSRTLIFGTWTTKWKIIIRSRLDDAETKAYVKFQSATHGKTFAADFANSMVKLGKIGVLTGKAGQIRKQCAFVN</sequence>
<dbReference type="EMBL" id="VAHF01000009">
    <property type="protein sequence ID" value="TXG55339.1"/>
    <property type="molecule type" value="Genomic_DNA"/>
</dbReference>
<evidence type="ECO:0000313" key="2">
    <source>
        <dbReference type="EMBL" id="TXG55339.1"/>
    </source>
</evidence>
<dbReference type="InterPro" id="IPR010255">
    <property type="entry name" value="Haem_peroxidase_sf"/>
</dbReference>
<dbReference type="OrthoDB" id="2113341at2759"/>
<protein>
    <recommendedName>
        <fullName evidence="1">Plant heme peroxidase family profile domain-containing protein</fullName>
    </recommendedName>
</protein>
<evidence type="ECO:0000313" key="3">
    <source>
        <dbReference type="Proteomes" id="UP000323000"/>
    </source>
</evidence>
<dbReference type="Proteomes" id="UP000323000">
    <property type="component" value="Chromosome 9"/>
</dbReference>
<gene>
    <name evidence="2" type="ORF">EZV62_020595</name>
</gene>
<dbReference type="SUPFAM" id="SSF48113">
    <property type="entry name" value="Heme-dependent peroxidases"/>
    <property type="match status" value="1"/>
</dbReference>
<dbReference type="SUPFAM" id="SSF54236">
    <property type="entry name" value="Ubiquitin-like"/>
    <property type="match status" value="1"/>
</dbReference>
<name>A0A5C7HET2_9ROSI</name>
<evidence type="ECO:0000259" key="1">
    <source>
        <dbReference type="PROSITE" id="PS50873"/>
    </source>
</evidence>
<dbReference type="InterPro" id="IPR002016">
    <property type="entry name" value="Haem_peroxidase"/>
</dbReference>
<dbReference type="GO" id="GO:0020037">
    <property type="term" value="F:heme binding"/>
    <property type="evidence" value="ECO:0007669"/>
    <property type="project" value="InterPro"/>
</dbReference>
<comment type="caution">
    <text evidence="2">The sequence shown here is derived from an EMBL/GenBank/DDBJ whole genome shotgun (WGS) entry which is preliminary data.</text>
</comment>
<accession>A0A5C7HET2</accession>
<dbReference type="CDD" id="cd17039">
    <property type="entry name" value="Ubl_ubiquitin_like"/>
    <property type="match status" value="1"/>
</dbReference>
<dbReference type="Gene3D" id="1.10.520.10">
    <property type="match status" value="1"/>
</dbReference>
<reference evidence="3" key="1">
    <citation type="journal article" date="2019" name="Gigascience">
        <title>De novo genome assembly of the endangered Acer yangbiense, a plant species with extremely small populations endemic to Yunnan Province, China.</title>
        <authorList>
            <person name="Yang J."/>
            <person name="Wariss H.M."/>
            <person name="Tao L."/>
            <person name="Zhang R."/>
            <person name="Yun Q."/>
            <person name="Hollingsworth P."/>
            <person name="Dao Z."/>
            <person name="Luo G."/>
            <person name="Guo H."/>
            <person name="Ma Y."/>
            <person name="Sun W."/>
        </authorList>
    </citation>
    <scope>NUCLEOTIDE SEQUENCE [LARGE SCALE GENOMIC DNA]</scope>
    <source>
        <strain evidence="3">cv. Malutang</strain>
    </source>
</reference>
<dbReference type="GO" id="GO:0004601">
    <property type="term" value="F:peroxidase activity"/>
    <property type="evidence" value="ECO:0007669"/>
    <property type="project" value="InterPro"/>
</dbReference>
<organism evidence="2 3">
    <name type="scientific">Acer yangbiense</name>
    <dbReference type="NCBI Taxonomy" id="1000413"/>
    <lineage>
        <taxon>Eukaryota</taxon>
        <taxon>Viridiplantae</taxon>
        <taxon>Streptophyta</taxon>
        <taxon>Embryophyta</taxon>
        <taxon>Tracheophyta</taxon>
        <taxon>Spermatophyta</taxon>
        <taxon>Magnoliopsida</taxon>
        <taxon>eudicotyledons</taxon>
        <taxon>Gunneridae</taxon>
        <taxon>Pentapetalae</taxon>
        <taxon>rosids</taxon>
        <taxon>malvids</taxon>
        <taxon>Sapindales</taxon>
        <taxon>Sapindaceae</taxon>
        <taxon>Hippocastanoideae</taxon>
        <taxon>Acereae</taxon>
        <taxon>Acer</taxon>
    </lineage>
</organism>